<organism evidence="2 3">
    <name type="scientific">Paenibacillus yonginensis</name>
    <dbReference type="NCBI Taxonomy" id="1462996"/>
    <lineage>
        <taxon>Bacteria</taxon>
        <taxon>Bacillati</taxon>
        <taxon>Bacillota</taxon>
        <taxon>Bacilli</taxon>
        <taxon>Bacillales</taxon>
        <taxon>Paenibacillaceae</taxon>
        <taxon>Paenibacillus</taxon>
    </lineage>
</organism>
<gene>
    <name evidence="2" type="ORF">AWM70_11560</name>
</gene>
<dbReference type="OrthoDB" id="1640349at2"/>
<dbReference type="NCBIfam" id="TIGR02876">
    <property type="entry name" value="spore_yqfD"/>
    <property type="match status" value="1"/>
</dbReference>
<dbReference type="RefSeq" id="WP_068696528.1">
    <property type="nucleotide sequence ID" value="NZ_CP014167.1"/>
</dbReference>
<dbReference type="KEGG" id="pyg:AWM70_11560"/>
<dbReference type="Proteomes" id="UP000092573">
    <property type="component" value="Chromosome"/>
</dbReference>
<name>A0A1B1N172_9BACL</name>
<reference evidence="2 3" key="1">
    <citation type="submission" date="2016-01" db="EMBL/GenBank/DDBJ databases">
        <title>Complete Genome Sequence of Paenibacillus yonginensis DCY84, a novel Plant Growth-Promoting Bacteria with Elicitation of Induced Systemic Resistance.</title>
        <authorList>
            <person name="Kim Y.J."/>
            <person name="Yang D.C."/>
            <person name="Sukweenadhi J."/>
        </authorList>
    </citation>
    <scope>NUCLEOTIDE SEQUENCE [LARGE SCALE GENOMIC DNA]</scope>
    <source>
        <strain evidence="2 3">DCY84</strain>
    </source>
</reference>
<dbReference type="STRING" id="1462996.AWM70_11560"/>
<keyword evidence="1" id="KW-0812">Transmembrane</keyword>
<keyword evidence="1" id="KW-0472">Membrane</keyword>
<proteinExistence type="predicted"/>
<keyword evidence="3" id="KW-1185">Reference proteome</keyword>
<dbReference type="Pfam" id="PF06898">
    <property type="entry name" value="YqfD"/>
    <property type="match status" value="1"/>
</dbReference>
<protein>
    <submittedName>
        <fullName evidence="2">Sporulation protein</fullName>
    </submittedName>
</protein>
<evidence type="ECO:0000313" key="3">
    <source>
        <dbReference type="Proteomes" id="UP000092573"/>
    </source>
</evidence>
<keyword evidence="1" id="KW-1133">Transmembrane helix</keyword>
<dbReference type="PIRSF" id="PIRSF029895">
    <property type="entry name" value="SpoIV"/>
    <property type="match status" value="1"/>
</dbReference>
<evidence type="ECO:0000313" key="2">
    <source>
        <dbReference type="EMBL" id="ANS75159.1"/>
    </source>
</evidence>
<feature type="transmembrane region" description="Helical" evidence="1">
    <location>
        <begin position="90"/>
        <end position="110"/>
    </location>
</feature>
<accession>A0A1B1N172</accession>
<sequence length="393" mass="44386">MKESAFSFLRGWVSLEIRGGDLEQLINQCGEEGIGVWEVKPLPGRRMELSIMLGDFFRLRPLLKQTSCRMHVKQRKGLPFLTLRVLRRKWFAAGIVLFVLAIFFMSSMVWDVEVKGNVKIPAEDIKQAAKEEGLFPFQWKFKLPEQDKLSKTLTRKLEGTSWVGVTIHGTKATIEVAEATQPKEQSLNSPRNLVSKSDAVVTYIYAERGYPQVAKNDRVKKGAVLISGYQAGQAVVSKGEVRGLVWHEYNIETPLLKKESVLSGARKTKGYLYFGNTAIQLTGYGKNHFAESVTYTENDPITWRKWKLPIGWMSEHVMEKADIEIEQTPEQAKASGLAQAKRDILAKNGSDAVVKAEKILHEKTENGKVYMKVLFEVEQNIAEEVPIVQDQGE</sequence>
<dbReference type="EMBL" id="CP014167">
    <property type="protein sequence ID" value="ANS75159.1"/>
    <property type="molecule type" value="Genomic_DNA"/>
</dbReference>
<dbReference type="InterPro" id="IPR010690">
    <property type="entry name" value="YqfD"/>
</dbReference>
<evidence type="ECO:0000256" key="1">
    <source>
        <dbReference type="SAM" id="Phobius"/>
    </source>
</evidence>
<dbReference type="AlphaFoldDB" id="A0A1B1N172"/>